<sequence>MDHPATPNTTAAPIPAPGPVAAEIIRRLTDALAPVALEVVDDSDRHRGHAGHDGRGESHFSVRIVSAAFTGQNRVARQRMVNHALAELLVERVHALAIRAEAPSEAA</sequence>
<dbReference type="PANTHER" id="PTHR46230">
    <property type="match status" value="1"/>
</dbReference>
<protein>
    <submittedName>
        <fullName evidence="2">BolA/IbaG family iron-sulfur metabolism protein</fullName>
    </submittedName>
</protein>
<proteinExistence type="inferred from homology"/>
<dbReference type="Gene3D" id="3.30.300.90">
    <property type="entry name" value="BolA-like"/>
    <property type="match status" value="1"/>
</dbReference>
<dbReference type="GO" id="GO:0016226">
    <property type="term" value="P:iron-sulfur cluster assembly"/>
    <property type="evidence" value="ECO:0007669"/>
    <property type="project" value="TreeGrafter"/>
</dbReference>
<reference evidence="2 3" key="1">
    <citation type="submission" date="2020-01" db="EMBL/GenBank/DDBJ databases">
        <title>Sphingomonas sp. C33 whole genome sequece.</title>
        <authorList>
            <person name="Park C."/>
        </authorList>
    </citation>
    <scope>NUCLEOTIDE SEQUENCE [LARGE SCALE GENOMIC DNA]</scope>
    <source>
        <strain evidence="2 3">C33</strain>
    </source>
</reference>
<dbReference type="RefSeq" id="WP_160591554.1">
    <property type="nucleotide sequence ID" value="NZ_CP047895.1"/>
</dbReference>
<comment type="similarity">
    <text evidence="1">Belongs to the BolA/IbaG family.</text>
</comment>
<dbReference type="SUPFAM" id="SSF82657">
    <property type="entry name" value="BolA-like"/>
    <property type="match status" value="1"/>
</dbReference>
<organism evidence="2 3">
    <name type="scientific">Sphingomonas changnyeongensis</name>
    <dbReference type="NCBI Taxonomy" id="2698679"/>
    <lineage>
        <taxon>Bacteria</taxon>
        <taxon>Pseudomonadati</taxon>
        <taxon>Pseudomonadota</taxon>
        <taxon>Alphaproteobacteria</taxon>
        <taxon>Sphingomonadales</taxon>
        <taxon>Sphingomonadaceae</taxon>
        <taxon>Sphingomonas</taxon>
    </lineage>
</organism>
<dbReference type="AlphaFoldDB" id="A0A7Z2S4B7"/>
<dbReference type="EMBL" id="CP047895">
    <property type="protein sequence ID" value="QHL89895.1"/>
    <property type="molecule type" value="Genomic_DNA"/>
</dbReference>
<evidence type="ECO:0000313" key="2">
    <source>
        <dbReference type="EMBL" id="QHL89895.1"/>
    </source>
</evidence>
<name>A0A7Z2S4B7_9SPHN</name>
<dbReference type="Proteomes" id="UP000464468">
    <property type="component" value="Chromosome"/>
</dbReference>
<gene>
    <name evidence="2" type="ORF">GVO57_02470</name>
</gene>
<evidence type="ECO:0000256" key="1">
    <source>
        <dbReference type="RuleBase" id="RU003860"/>
    </source>
</evidence>
<keyword evidence="3" id="KW-1185">Reference proteome</keyword>
<dbReference type="InterPro" id="IPR036065">
    <property type="entry name" value="BolA-like_sf"/>
</dbReference>
<dbReference type="PANTHER" id="PTHR46230:SF7">
    <property type="entry name" value="BOLA-LIKE PROTEIN 1"/>
    <property type="match status" value="1"/>
</dbReference>
<dbReference type="KEGG" id="schy:GVO57_02470"/>
<dbReference type="Pfam" id="PF01722">
    <property type="entry name" value="BolA"/>
    <property type="match status" value="1"/>
</dbReference>
<evidence type="ECO:0000313" key="3">
    <source>
        <dbReference type="Proteomes" id="UP000464468"/>
    </source>
</evidence>
<dbReference type="InterPro" id="IPR002634">
    <property type="entry name" value="BolA"/>
</dbReference>
<accession>A0A7Z2S4B7</accession>
<dbReference type="PIRSF" id="PIRSF003113">
    <property type="entry name" value="BolA"/>
    <property type="match status" value="1"/>
</dbReference>